<dbReference type="EMBL" id="ML977149">
    <property type="protein sequence ID" value="KAF1988404.1"/>
    <property type="molecule type" value="Genomic_DNA"/>
</dbReference>
<dbReference type="Proteomes" id="UP000800041">
    <property type="component" value="Unassembled WGS sequence"/>
</dbReference>
<feature type="region of interest" description="Disordered" evidence="1">
    <location>
        <begin position="1"/>
        <end position="110"/>
    </location>
</feature>
<evidence type="ECO:0000256" key="1">
    <source>
        <dbReference type="SAM" id="MobiDB-lite"/>
    </source>
</evidence>
<proteinExistence type="predicted"/>
<sequence>MSSSSSTDGRAGRTSPAAADLAPSPPPLPKGSASDAFGVPAREHERVAWVTTPAAPSSSPVTPAGSPGLQRAAAEAREEEEERGEADGEEEGRAAEAGSGSGGYAPSMPVVDRGWEYWPGVVYRSVEGVEELEDPDDDGALDISDEINQEDRLGSEEQDARDGAEIERSDQGSQDAEEMDGIIVNTNADPSLTAAMSTFAATLKNPPRAAFFGRNHRLKWSWVRNLNRGWFRKNHPFKILKNSPVRAAGREMLGPDPFYWRWLCHEFTPGDWKLVLAVEFRRLGGEERAWRLQAGA</sequence>
<feature type="region of interest" description="Disordered" evidence="1">
    <location>
        <begin position="132"/>
        <end position="177"/>
    </location>
</feature>
<gene>
    <name evidence="2" type="ORF">K402DRAFT_462256</name>
</gene>
<keyword evidence="3" id="KW-1185">Reference proteome</keyword>
<organism evidence="2 3">
    <name type="scientific">Aulographum hederae CBS 113979</name>
    <dbReference type="NCBI Taxonomy" id="1176131"/>
    <lineage>
        <taxon>Eukaryota</taxon>
        <taxon>Fungi</taxon>
        <taxon>Dikarya</taxon>
        <taxon>Ascomycota</taxon>
        <taxon>Pezizomycotina</taxon>
        <taxon>Dothideomycetes</taxon>
        <taxon>Pleosporomycetidae</taxon>
        <taxon>Aulographales</taxon>
        <taxon>Aulographaceae</taxon>
    </lineage>
</organism>
<feature type="compositionally biased region" description="Basic and acidic residues" evidence="1">
    <location>
        <begin position="149"/>
        <end position="170"/>
    </location>
</feature>
<feature type="compositionally biased region" description="Acidic residues" evidence="1">
    <location>
        <begin position="132"/>
        <end position="148"/>
    </location>
</feature>
<feature type="compositionally biased region" description="Low complexity" evidence="1">
    <location>
        <begin position="50"/>
        <end position="73"/>
    </location>
</feature>
<name>A0A6G1H5R0_9PEZI</name>
<accession>A0A6G1H5R0</accession>
<feature type="compositionally biased region" description="Acidic residues" evidence="1">
    <location>
        <begin position="77"/>
        <end position="90"/>
    </location>
</feature>
<evidence type="ECO:0000313" key="3">
    <source>
        <dbReference type="Proteomes" id="UP000800041"/>
    </source>
</evidence>
<dbReference type="AlphaFoldDB" id="A0A6G1H5R0"/>
<evidence type="ECO:0000313" key="2">
    <source>
        <dbReference type="EMBL" id="KAF1988404.1"/>
    </source>
</evidence>
<protein>
    <submittedName>
        <fullName evidence="2">Uncharacterized protein</fullName>
    </submittedName>
</protein>
<reference evidence="2" key="1">
    <citation type="journal article" date="2020" name="Stud. Mycol.">
        <title>101 Dothideomycetes genomes: a test case for predicting lifestyles and emergence of pathogens.</title>
        <authorList>
            <person name="Haridas S."/>
            <person name="Albert R."/>
            <person name="Binder M."/>
            <person name="Bloem J."/>
            <person name="Labutti K."/>
            <person name="Salamov A."/>
            <person name="Andreopoulos B."/>
            <person name="Baker S."/>
            <person name="Barry K."/>
            <person name="Bills G."/>
            <person name="Bluhm B."/>
            <person name="Cannon C."/>
            <person name="Castanera R."/>
            <person name="Culley D."/>
            <person name="Daum C."/>
            <person name="Ezra D."/>
            <person name="Gonzalez J."/>
            <person name="Henrissat B."/>
            <person name="Kuo A."/>
            <person name="Liang C."/>
            <person name="Lipzen A."/>
            <person name="Lutzoni F."/>
            <person name="Magnuson J."/>
            <person name="Mondo S."/>
            <person name="Nolan M."/>
            <person name="Ohm R."/>
            <person name="Pangilinan J."/>
            <person name="Park H.-J."/>
            <person name="Ramirez L."/>
            <person name="Alfaro M."/>
            <person name="Sun H."/>
            <person name="Tritt A."/>
            <person name="Yoshinaga Y."/>
            <person name="Zwiers L.-H."/>
            <person name="Turgeon B."/>
            <person name="Goodwin S."/>
            <person name="Spatafora J."/>
            <person name="Crous P."/>
            <person name="Grigoriev I."/>
        </authorList>
    </citation>
    <scope>NUCLEOTIDE SEQUENCE</scope>
    <source>
        <strain evidence="2">CBS 113979</strain>
    </source>
</reference>